<dbReference type="GO" id="GO:0007034">
    <property type="term" value="P:vacuolar transport"/>
    <property type="evidence" value="ECO:0007669"/>
    <property type="project" value="InterPro"/>
</dbReference>
<dbReference type="EMBL" id="HE612864">
    <property type="protein sequence ID" value="CCE64762.1"/>
    <property type="molecule type" value="Genomic_DNA"/>
</dbReference>
<dbReference type="GO" id="GO:0005637">
    <property type="term" value="C:nuclear inner membrane"/>
    <property type="evidence" value="ECO:0007669"/>
    <property type="project" value="EnsemblFungi"/>
</dbReference>
<reference evidence="2 3" key="1">
    <citation type="journal article" date="2011" name="Proc. Natl. Acad. Sci. U.S.A.">
        <title>Evolutionary erosion of yeast sex chromosomes by mating-type switching accidents.</title>
        <authorList>
            <person name="Gordon J.L."/>
            <person name="Armisen D."/>
            <person name="Proux-Wera E."/>
            <person name="Oheigeartaigh S.S."/>
            <person name="Byrne K.P."/>
            <person name="Wolfe K.H."/>
        </authorList>
    </citation>
    <scope>NUCLEOTIDE SEQUENCE [LARGE SCALE GENOMIC DNA]</scope>
    <source>
        <strain evidence="3">ATCC 24235 / CBS 4417 / NBRC 1672 / NRRL Y-8282 / UCD 70-5</strain>
    </source>
</reference>
<evidence type="ECO:0000313" key="3">
    <source>
        <dbReference type="Proteomes" id="UP000005666"/>
    </source>
</evidence>
<dbReference type="HOGENOM" id="CLU_021165_2_0_1"/>
<evidence type="ECO:0000313" key="2">
    <source>
        <dbReference type="EMBL" id="CCE64762.1"/>
    </source>
</evidence>
<dbReference type="GeneID" id="11534372"/>
<dbReference type="eggNOG" id="KOG2911">
    <property type="taxonomic scope" value="Eukaryota"/>
</dbReference>
<gene>
    <name evidence="2" type="primary">TPHA0I02610</name>
    <name evidence="2" type="ordered locus">TPHA_0I02610</name>
</gene>
<dbReference type="InterPro" id="IPR005024">
    <property type="entry name" value="Snf7_fam"/>
</dbReference>
<keyword evidence="3" id="KW-1185">Reference proteome</keyword>
<protein>
    <submittedName>
        <fullName evidence="2">Uncharacterized protein</fullName>
    </submittedName>
</protein>
<dbReference type="OrthoDB" id="10250120at2759"/>
<dbReference type="GO" id="GO:0070550">
    <property type="term" value="P:rDNA chromatin condensation"/>
    <property type="evidence" value="ECO:0007669"/>
    <property type="project" value="EnsemblFungi"/>
</dbReference>
<accession>G8BXY4</accession>
<dbReference type="OMA" id="NEQMATT"/>
<dbReference type="GO" id="GO:0070300">
    <property type="term" value="F:phosphatidic acid binding"/>
    <property type="evidence" value="ECO:0007669"/>
    <property type="project" value="EnsemblFungi"/>
</dbReference>
<dbReference type="GO" id="GO:0051292">
    <property type="term" value="P:nuclear pore complex assembly"/>
    <property type="evidence" value="ECO:0007669"/>
    <property type="project" value="EnsemblFungi"/>
</dbReference>
<feature type="compositionally biased region" description="Basic and acidic residues" evidence="1">
    <location>
        <begin position="389"/>
        <end position="409"/>
    </location>
</feature>
<feature type="region of interest" description="Disordered" evidence="1">
    <location>
        <begin position="389"/>
        <end position="418"/>
    </location>
</feature>
<dbReference type="Proteomes" id="UP000005666">
    <property type="component" value="Chromosome 9"/>
</dbReference>
<dbReference type="AlphaFoldDB" id="G8BXY4"/>
<proteinExistence type="predicted"/>
<dbReference type="KEGG" id="tpf:TPHA_0I02610"/>
<organism evidence="2 3">
    <name type="scientific">Tetrapisispora phaffii (strain ATCC 24235 / CBS 4417 / NBRC 1672 / NRRL Y-8282 / UCD 70-5)</name>
    <name type="common">Yeast</name>
    <name type="synonym">Fabospora phaffii</name>
    <dbReference type="NCBI Taxonomy" id="1071381"/>
    <lineage>
        <taxon>Eukaryota</taxon>
        <taxon>Fungi</taxon>
        <taxon>Dikarya</taxon>
        <taxon>Ascomycota</taxon>
        <taxon>Saccharomycotina</taxon>
        <taxon>Saccharomycetes</taxon>
        <taxon>Saccharomycetales</taxon>
        <taxon>Saccharomycetaceae</taxon>
        <taxon>Tetrapisispora</taxon>
    </lineage>
</organism>
<evidence type="ECO:0000256" key="1">
    <source>
        <dbReference type="SAM" id="MobiDB-lite"/>
    </source>
</evidence>
<dbReference type="GO" id="GO:0034727">
    <property type="term" value="P:piecemeal microautophagy of the nucleus"/>
    <property type="evidence" value="ECO:0007669"/>
    <property type="project" value="EnsemblFungi"/>
</dbReference>
<name>G8BXY4_TETPH</name>
<sequence>MGLPQSRLESLYKDFRPLQELNYDGYQANIATWKKYLLSEYSPNVERLTMKIGDDFLRSLNQEVYGIPKSIDVVIDSMVSDGTLVTIEDFTNGLLGNGEGSNVVGWFKSKLGFSRKFVSRKDESSTGYMKEMELIHKQNLIKISEKIHDNIKRNIIRKITSFTGCILCKEEFCQKAGISEVVTDKEDVEILIKYLDYYKNILVYDKEVIKLLGIPESWIIDEGSKNRITENDVKISEVKDALFKIKLKIGYLENKNDKQMAKILDKNIGRETRKEYLIGKKIIDKHLSNLLRYKNNLLEMKNQIDASATNNLLVKTLTASHDILKSLNDYTGSVENVEVLLNKIEDQKHISEDINEALASTNLSYDENIIDDTELESDLKKLEDTLEKENKTKEKKAKEYRTEGNKETESSNELLGKLSQLSIKDDELNFEANKLPNTTERIPEQEHI</sequence>
<dbReference type="Pfam" id="PF03357">
    <property type="entry name" value="Snf7"/>
    <property type="match status" value="1"/>
</dbReference>
<dbReference type="STRING" id="1071381.G8BXY4"/>
<dbReference type="RefSeq" id="XP_003687196.1">
    <property type="nucleotide sequence ID" value="XM_003687148.1"/>
</dbReference>